<dbReference type="EMBL" id="ML977156">
    <property type="protein sequence ID" value="KAF1986654.1"/>
    <property type="molecule type" value="Genomic_DNA"/>
</dbReference>
<protein>
    <submittedName>
        <fullName evidence="3">Uncharacterized protein</fullName>
    </submittedName>
</protein>
<evidence type="ECO:0000256" key="1">
    <source>
        <dbReference type="SAM" id="Coils"/>
    </source>
</evidence>
<sequence length="241" mass="27233">MCPIDCEIQTSPHHSRVQPATAASPRHDHTATMCNVLSVRYTCGHSSTHRISQCRATRTTPRLGRAFCRSAAMVERQQNSDCGPCQFRNFKADIEERIKRARAAVSDAKERASELSEGVDISWGDDTSYLPEERRLEILKLKSQLKNLEDEAEQMLWALRAKIPPHPREQYPPPTPHPEKIGGSRLREEVKPEDDEELVLPTSSEANVDEMFPPIFEPAFLTSFEDTYGSDPASEADEEEE</sequence>
<feature type="compositionally biased region" description="Basic and acidic residues" evidence="2">
    <location>
        <begin position="177"/>
        <end position="190"/>
    </location>
</feature>
<dbReference type="AlphaFoldDB" id="A0A6G1H0R8"/>
<accession>A0A6G1H0R8</accession>
<evidence type="ECO:0000313" key="3">
    <source>
        <dbReference type="EMBL" id="KAF1986654.1"/>
    </source>
</evidence>
<keyword evidence="4" id="KW-1185">Reference proteome</keyword>
<proteinExistence type="predicted"/>
<reference evidence="3" key="1">
    <citation type="journal article" date="2020" name="Stud. Mycol.">
        <title>101 Dothideomycetes genomes: a test case for predicting lifestyles and emergence of pathogens.</title>
        <authorList>
            <person name="Haridas S."/>
            <person name="Albert R."/>
            <person name="Binder M."/>
            <person name="Bloem J."/>
            <person name="Labutti K."/>
            <person name="Salamov A."/>
            <person name="Andreopoulos B."/>
            <person name="Baker S."/>
            <person name="Barry K."/>
            <person name="Bills G."/>
            <person name="Bluhm B."/>
            <person name="Cannon C."/>
            <person name="Castanera R."/>
            <person name="Culley D."/>
            <person name="Daum C."/>
            <person name="Ezra D."/>
            <person name="Gonzalez J."/>
            <person name="Henrissat B."/>
            <person name="Kuo A."/>
            <person name="Liang C."/>
            <person name="Lipzen A."/>
            <person name="Lutzoni F."/>
            <person name="Magnuson J."/>
            <person name="Mondo S."/>
            <person name="Nolan M."/>
            <person name="Ohm R."/>
            <person name="Pangilinan J."/>
            <person name="Park H.-J."/>
            <person name="Ramirez L."/>
            <person name="Alfaro M."/>
            <person name="Sun H."/>
            <person name="Tritt A."/>
            <person name="Yoshinaga Y."/>
            <person name="Zwiers L.-H."/>
            <person name="Turgeon B."/>
            <person name="Goodwin S."/>
            <person name="Spatafora J."/>
            <person name="Crous P."/>
            <person name="Grigoriev I."/>
        </authorList>
    </citation>
    <scope>NUCLEOTIDE SEQUENCE</scope>
    <source>
        <strain evidence="3">CBS 113979</strain>
    </source>
</reference>
<dbReference type="Proteomes" id="UP000800041">
    <property type="component" value="Unassembled WGS sequence"/>
</dbReference>
<gene>
    <name evidence="3" type="ORF">K402DRAFT_454280</name>
</gene>
<feature type="region of interest" description="Disordered" evidence="2">
    <location>
        <begin position="164"/>
        <end position="211"/>
    </location>
</feature>
<keyword evidence="1" id="KW-0175">Coiled coil</keyword>
<evidence type="ECO:0000313" key="4">
    <source>
        <dbReference type="Proteomes" id="UP000800041"/>
    </source>
</evidence>
<feature type="coiled-coil region" evidence="1">
    <location>
        <begin position="91"/>
        <end position="158"/>
    </location>
</feature>
<organism evidence="3 4">
    <name type="scientific">Aulographum hederae CBS 113979</name>
    <dbReference type="NCBI Taxonomy" id="1176131"/>
    <lineage>
        <taxon>Eukaryota</taxon>
        <taxon>Fungi</taxon>
        <taxon>Dikarya</taxon>
        <taxon>Ascomycota</taxon>
        <taxon>Pezizomycotina</taxon>
        <taxon>Dothideomycetes</taxon>
        <taxon>Pleosporomycetidae</taxon>
        <taxon>Aulographales</taxon>
        <taxon>Aulographaceae</taxon>
    </lineage>
</organism>
<name>A0A6G1H0R8_9PEZI</name>
<evidence type="ECO:0000256" key="2">
    <source>
        <dbReference type="SAM" id="MobiDB-lite"/>
    </source>
</evidence>
<dbReference type="OrthoDB" id="10668141at2759"/>